<accession>A0A6A6DPU2</accession>
<organism evidence="3 4">
    <name type="scientific">Zopfia rhizophila CBS 207.26</name>
    <dbReference type="NCBI Taxonomy" id="1314779"/>
    <lineage>
        <taxon>Eukaryota</taxon>
        <taxon>Fungi</taxon>
        <taxon>Dikarya</taxon>
        <taxon>Ascomycota</taxon>
        <taxon>Pezizomycotina</taxon>
        <taxon>Dothideomycetes</taxon>
        <taxon>Dothideomycetes incertae sedis</taxon>
        <taxon>Zopfiaceae</taxon>
        <taxon>Zopfia</taxon>
    </lineage>
</organism>
<feature type="region of interest" description="Disordered" evidence="2">
    <location>
        <begin position="187"/>
        <end position="233"/>
    </location>
</feature>
<keyword evidence="1" id="KW-0175">Coiled coil</keyword>
<feature type="coiled-coil region" evidence="1">
    <location>
        <begin position="36"/>
        <end position="77"/>
    </location>
</feature>
<feature type="compositionally biased region" description="Polar residues" evidence="2">
    <location>
        <begin position="188"/>
        <end position="233"/>
    </location>
</feature>
<proteinExistence type="predicted"/>
<reference evidence="3" key="1">
    <citation type="journal article" date="2020" name="Stud. Mycol.">
        <title>101 Dothideomycetes genomes: a test case for predicting lifestyles and emergence of pathogens.</title>
        <authorList>
            <person name="Haridas S."/>
            <person name="Albert R."/>
            <person name="Binder M."/>
            <person name="Bloem J."/>
            <person name="Labutti K."/>
            <person name="Salamov A."/>
            <person name="Andreopoulos B."/>
            <person name="Baker S."/>
            <person name="Barry K."/>
            <person name="Bills G."/>
            <person name="Bluhm B."/>
            <person name="Cannon C."/>
            <person name="Castanera R."/>
            <person name="Culley D."/>
            <person name="Daum C."/>
            <person name="Ezra D."/>
            <person name="Gonzalez J."/>
            <person name="Henrissat B."/>
            <person name="Kuo A."/>
            <person name="Liang C."/>
            <person name="Lipzen A."/>
            <person name="Lutzoni F."/>
            <person name="Magnuson J."/>
            <person name="Mondo S."/>
            <person name="Nolan M."/>
            <person name="Ohm R."/>
            <person name="Pangilinan J."/>
            <person name="Park H.-J."/>
            <person name="Ramirez L."/>
            <person name="Alfaro M."/>
            <person name="Sun H."/>
            <person name="Tritt A."/>
            <person name="Yoshinaga Y."/>
            <person name="Zwiers L.-H."/>
            <person name="Turgeon B."/>
            <person name="Goodwin S."/>
            <person name="Spatafora J."/>
            <person name="Crous P."/>
            <person name="Grigoriev I."/>
        </authorList>
    </citation>
    <scope>NUCLEOTIDE SEQUENCE</scope>
    <source>
        <strain evidence="3">CBS 207.26</strain>
    </source>
</reference>
<dbReference type="Gene3D" id="1.10.287.1490">
    <property type="match status" value="1"/>
</dbReference>
<evidence type="ECO:0000256" key="1">
    <source>
        <dbReference type="SAM" id="Coils"/>
    </source>
</evidence>
<feature type="region of interest" description="Disordered" evidence="2">
    <location>
        <begin position="1"/>
        <end position="26"/>
    </location>
</feature>
<feature type="compositionally biased region" description="Polar residues" evidence="2">
    <location>
        <begin position="269"/>
        <end position="285"/>
    </location>
</feature>
<dbReference type="AlphaFoldDB" id="A0A6A6DPU2"/>
<feature type="coiled-coil region" evidence="1">
    <location>
        <begin position="104"/>
        <end position="184"/>
    </location>
</feature>
<keyword evidence="4" id="KW-1185">Reference proteome</keyword>
<protein>
    <submittedName>
        <fullName evidence="3">Uncharacterized protein</fullName>
    </submittedName>
</protein>
<gene>
    <name evidence="3" type="ORF">K469DRAFT_278461</name>
</gene>
<evidence type="ECO:0000256" key="2">
    <source>
        <dbReference type="SAM" id="MobiDB-lite"/>
    </source>
</evidence>
<sequence>MQALENKAEQKFPTPPSLDMETVQSVDARYYEDPKVQELQRQIEEERQHCETLKREIDRKDAIIKGLEGACKDAENRQIQAVEAGNEKSTYQWQEKFERLKTLWQKTREEREGLHDELEKARQQIWDLEQTLNRKNRELNEKNDEMAAQQRSVERLLSERDDEIAHLQRRNERQLLENADLQRRLLASPQNSSIRPTSSNLPFPQTWYDDSSALNRDTPDSVTNSTHFTKSTNRIMNDDRIELIPVAEGSTDPPTRLNLSGNRPAEEAVSTTHDNVPSHTQSFTQTRRRKEQASSQPNPWIQFAGGKKFVTLPNLHFVSKDKPSVVRD</sequence>
<dbReference type="EMBL" id="ML994658">
    <property type="protein sequence ID" value="KAF2180402.1"/>
    <property type="molecule type" value="Genomic_DNA"/>
</dbReference>
<feature type="compositionally biased region" description="Basic and acidic residues" evidence="2">
    <location>
        <begin position="1"/>
        <end position="10"/>
    </location>
</feature>
<name>A0A6A6DPU2_9PEZI</name>
<feature type="region of interest" description="Disordered" evidence="2">
    <location>
        <begin position="247"/>
        <end position="300"/>
    </location>
</feature>
<evidence type="ECO:0000313" key="4">
    <source>
        <dbReference type="Proteomes" id="UP000800200"/>
    </source>
</evidence>
<dbReference type="Proteomes" id="UP000800200">
    <property type="component" value="Unassembled WGS sequence"/>
</dbReference>
<evidence type="ECO:0000313" key="3">
    <source>
        <dbReference type="EMBL" id="KAF2180402.1"/>
    </source>
</evidence>